<gene>
    <name evidence="2" type="ORF">J0M35_11885</name>
</gene>
<comment type="caution">
    <text evidence="2">The sequence shown here is derived from an EMBL/GenBank/DDBJ whole genome shotgun (WGS) entry which is preliminary data.</text>
</comment>
<reference evidence="2" key="1">
    <citation type="submission" date="2021-02" db="EMBL/GenBank/DDBJ databases">
        <title>Genome-Resolved Metagenomics of a Microbial Community Performing Photosynthetic Biological Nutrient Removal.</title>
        <authorList>
            <person name="Mcdaniel E.A."/>
        </authorList>
    </citation>
    <scope>NUCLEOTIDE SEQUENCE</scope>
    <source>
        <strain evidence="2">UWPOB_OBS1</strain>
    </source>
</reference>
<sequence>METSKKKSLTLTLKANLPVAALIVAYFITRLPWIFMVPMQGAPDEFSHFWVFKFMLENMHLPDAAEVAKGGPSAVYGSLPQLGYLPHVAAAKLLSFPFNLNDPSRTGRFGSLLIGLPLVFAARYIGRVVFSREKIKAEAVPWLVVFHPQLILVHAYINNDSTAITLSGIVLALLVCTLKNGPKYKITLALGLCLAFLALTKYSAYALFPAVALAFLLAFFSFKIPIGKALAHLALLGGSTALCLPWFLRNLSLYPGDALGTRTMFHTWAVTYHRDLNFHMSFWQVVKEHRWWRSILFSFWGLFGYMDIYMWRWVYWTYFSYMLLGLTGSLSLAFRQWKKPLPDRLKQIWAVLSATLIANLLAMVYASSTNLGGGQGRYLFPSEIPIICIMVNGLPSLIDQNIAGITGNTLGLWKKLFLPSLIIFNTACAIGCFFYLLSRYGLTAGRTY</sequence>
<evidence type="ECO:0008006" key="4">
    <source>
        <dbReference type="Google" id="ProtNLM"/>
    </source>
</evidence>
<dbReference type="Proteomes" id="UP000664277">
    <property type="component" value="Unassembled WGS sequence"/>
</dbReference>
<evidence type="ECO:0000256" key="1">
    <source>
        <dbReference type="SAM" id="Phobius"/>
    </source>
</evidence>
<feature type="transmembrane region" description="Helical" evidence="1">
    <location>
        <begin position="109"/>
        <end position="126"/>
    </location>
</feature>
<dbReference type="AlphaFoldDB" id="A0A8J7PGH2"/>
<evidence type="ECO:0000313" key="2">
    <source>
        <dbReference type="EMBL" id="MBN8661058.1"/>
    </source>
</evidence>
<feature type="transmembrane region" description="Helical" evidence="1">
    <location>
        <begin position="315"/>
        <end position="335"/>
    </location>
</feature>
<keyword evidence="1" id="KW-0812">Transmembrane</keyword>
<feature type="transmembrane region" description="Helical" evidence="1">
    <location>
        <begin position="15"/>
        <end position="35"/>
    </location>
</feature>
<proteinExistence type="predicted"/>
<organism evidence="2 3">
    <name type="scientific">Candidatus Obscuribacter phosphatis</name>
    <dbReference type="NCBI Taxonomy" id="1906157"/>
    <lineage>
        <taxon>Bacteria</taxon>
        <taxon>Bacillati</taxon>
        <taxon>Candidatus Melainabacteria</taxon>
        <taxon>Candidatus Obscuribacterales</taxon>
        <taxon>Candidatus Obscuribacteraceae</taxon>
        <taxon>Candidatus Obscuribacter</taxon>
    </lineage>
</organism>
<evidence type="ECO:0000313" key="3">
    <source>
        <dbReference type="Proteomes" id="UP000664277"/>
    </source>
</evidence>
<feature type="transmembrane region" description="Helical" evidence="1">
    <location>
        <begin position="418"/>
        <end position="437"/>
    </location>
</feature>
<protein>
    <recommendedName>
        <fullName evidence="4">Glycosyltransferase RgtA/B/C/D-like domain-containing protein</fullName>
    </recommendedName>
</protein>
<keyword evidence="1" id="KW-1133">Transmembrane helix</keyword>
<name>A0A8J7PGH2_9BACT</name>
<dbReference type="EMBL" id="JAFLCK010000016">
    <property type="protein sequence ID" value="MBN8661058.1"/>
    <property type="molecule type" value="Genomic_DNA"/>
</dbReference>
<feature type="transmembrane region" description="Helical" evidence="1">
    <location>
        <begin position="229"/>
        <end position="248"/>
    </location>
</feature>
<feature type="transmembrane region" description="Helical" evidence="1">
    <location>
        <begin position="206"/>
        <end position="222"/>
    </location>
</feature>
<keyword evidence="1" id="KW-0472">Membrane</keyword>
<feature type="transmembrane region" description="Helical" evidence="1">
    <location>
        <begin position="347"/>
        <end position="366"/>
    </location>
</feature>
<accession>A0A8J7PGH2</accession>